<keyword evidence="5 9" id="KW-0456">Lyase</keyword>
<organism evidence="10">
    <name type="scientific">Chaetoceros debilis</name>
    <dbReference type="NCBI Taxonomy" id="122233"/>
    <lineage>
        <taxon>Eukaryota</taxon>
        <taxon>Sar</taxon>
        <taxon>Stramenopiles</taxon>
        <taxon>Ochrophyta</taxon>
        <taxon>Bacillariophyta</taxon>
        <taxon>Coscinodiscophyceae</taxon>
        <taxon>Chaetocerotophycidae</taxon>
        <taxon>Chaetocerotales</taxon>
        <taxon>Chaetocerotaceae</taxon>
        <taxon>Chaetoceros</taxon>
    </lineage>
</organism>
<sequence>MVRLLSPAYFLNSTTQSTYTRRLHSSARLLSSITKINMQQIATADLCDDHMSSPERLKVVEPGLFRMYGKKKNFHGPIETVKCFESNPLVRETLSSPGGGRVLVVDGGGSKRCAIMGDMLARFGAENGWNGVVINGYIRDSKIINGIDIGVKALGTHPLKSLKAYRGEKGVQVNFGGVEFVPGHYIYSDEDGIIVSETRLELNEE</sequence>
<feature type="binding site" evidence="8">
    <location>
        <position position="139"/>
    </location>
    <ligand>
        <name>substrate</name>
    </ligand>
</feature>
<dbReference type="NCBIfam" id="NF006875">
    <property type="entry name" value="PRK09372.1"/>
    <property type="match status" value="1"/>
</dbReference>
<evidence type="ECO:0000256" key="8">
    <source>
        <dbReference type="PIRSR" id="PIRSR605493-1"/>
    </source>
</evidence>
<feature type="binding site" evidence="8">
    <location>
        <begin position="117"/>
        <end position="120"/>
    </location>
    <ligand>
        <name>substrate</name>
    </ligand>
</feature>
<dbReference type="PANTHER" id="PTHR33254">
    <property type="entry name" value="4-HYDROXY-4-METHYL-2-OXOGLUTARATE ALDOLASE 3-RELATED"/>
    <property type="match status" value="1"/>
</dbReference>
<comment type="function">
    <text evidence="6 9">Catalyzes the aldol cleavage of 4-hydroxy-4-methyl-2-oxoglutarate (HMG) into 2 molecules of pyruvate. Also contains a secondary oxaloacetate (OAA) decarboxylase activity due to the common pyruvate enolate transition state formed following C-C bond cleavage in the retro-aldol and decarboxylation reactions.</text>
</comment>
<proteinExistence type="inferred from homology"/>
<dbReference type="CDD" id="cd16841">
    <property type="entry name" value="RraA_family"/>
    <property type="match status" value="1"/>
</dbReference>
<dbReference type="EC" id="4.1.3.17" evidence="9"/>
<evidence type="ECO:0000256" key="1">
    <source>
        <dbReference type="ARBA" id="ARBA00001342"/>
    </source>
</evidence>
<evidence type="ECO:0000256" key="6">
    <source>
        <dbReference type="ARBA" id="ARBA00025046"/>
    </source>
</evidence>
<dbReference type="GO" id="GO:0008948">
    <property type="term" value="F:oxaloacetate decarboxylase activity"/>
    <property type="evidence" value="ECO:0007669"/>
    <property type="project" value="UniProtKB-EC"/>
</dbReference>
<accession>A0A7S3PVJ9</accession>
<comment type="catalytic activity">
    <reaction evidence="1 9">
        <text>4-hydroxy-4-methyl-2-oxoglutarate = 2 pyruvate</text>
        <dbReference type="Rhea" id="RHEA:22748"/>
        <dbReference type="ChEBI" id="CHEBI:15361"/>
        <dbReference type="ChEBI" id="CHEBI:58276"/>
        <dbReference type="EC" id="4.1.3.17"/>
    </reaction>
</comment>
<evidence type="ECO:0000256" key="5">
    <source>
        <dbReference type="ARBA" id="ARBA00023239"/>
    </source>
</evidence>
<comment type="cofactor">
    <cofactor evidence="9">
        <name>a divalent metal cation</name>
        <dbReference type="ChEBI" id="CHEBI:60240"/>
    </cofactor>
</comment>
<dbReference type="Gene3D" id="3.50.30.40">
    <property type="entry name" value="Ribonuclease E inhibitor RraA/RraA-like"/>
    <property type="match status" value="1"/>
</dbReference>
<evidence type="ECO:0000256" key="2">
    <source>
        <dbReference type="ARBA" id="ARBA00008621"/>
    </source>
</evidence>
<evidence type="ECO:0000313" key="10">
    <source>
        <dbReference type="EMBL" id="CAE0457017.1"/>
    </source>
</evidence>
<dbReference type="SUPFAM" id="SSF89562">
    <property type="entry name" value="RraA-like"/>
    <property type="match status" value="1"/>
</dbReference>
<dbReference type="NCBIfam" id="TIGR01935">
    <property type="entry name" value="NOT-MenG"/>
    <property type="match status" value="1"/>
</dbReference>
<dbReference type="InterPro" id="IPR010203">
    <property type="entry name" value="RraA"/>
</dbReference>
<dbReference type="InterPro" id="IPR036704">
    <property type="entry name" value="RraA/RraA-like_sf"/>
</dbReference>
<keyword evidence="8" id="KW-0460">Magnesium</keyword>
<evidence type="ECO:0000256" key="3">
    <source>
        <dbReference type="ARBA" id="ARBA00011233"/>
    </source>
</evidence>
<comment type="cofactor">
    <cofactor evidence="8">
        <name>Mg(2+)</name>
        <dbReference type="ChEBI" id="CHEBI:18420"/>
    </cofactor>
</comment>
<dbReference type="InterPro" id="IPR005493">
    <property type="entry name" value="RraA/RraA-like"/>
</dbReference>
<dbReference type="AlphaFoldDB" id="A0A7S3PVJ9"/>
<dbReference type="EC" id="4.1.1.112" evidence="9"/>
<dbReference type="GO" id="GO:0051252">
    <property type="term" value="P:regulation of RNA metabolic process"/>
    <property type="evidence" value="ECO:0007669"/>
    <property type="project" value="InterPro"/>
</dbReference>
<evidence type="ECO:0000256" key="4">
    <source>
        <dbReference type="ARBA" id="ARBA00022723"/>
    </source>
</evidence>
<dbReference type="PANTHER" id="PTHR33254:SF4">
    <property type="entry name" value="4-HYDROXY-4-METHYL-2-OXOGLUTARATE ALDOLASE 3-RELATED"/>
    <property type="match status" value="1"/>
</dbReference>
<feature type="binding site" evidence="8">
    <location>
        <position position="140"/>
    </location>
    <ligand>
        <name>Mg(2+)</name>
        <dbReference type="ChEBI" id="CHEBI:18420"/>
    </ligand>
</feature>
<evidence type="ECO:0000256" key="9">
    <source>
        <dbReference type="RuleBase" id="RU004338"/>
    </source>
</evidence>
<comment type="similarity">
    <text evidence="2 9">Belongs to the class II aldolase/RraA-like family.</text>
</comment>
<name>A0A7S3PVJ9_9STRA</name>
<reference evidence="10" key="1">
    <citation type="submission" date="2021-01" db="EMBL/GenBank/DDBJ databases">
        <authorList>
            <person name="Corre E."/>
            <person name="Pelletier E."/>
            <person name="Niang G."/>
            <person name="Scheremetjew M."/>
            <person name="Finn R."/>
            <person name="Kale V."/>
            <person name="Holt S."/>
            <person name="Cochrane G."/>
            <person name="Meng A."/>
            <person name="Brown T."/>
            <person name="Cohen L."/>
        </authorList>
    </citation>
    <scope>NUCLEOTIDE SEQUENCE</scope>
    <source>
        <strain evidence="10">MM31A-1</strain>
    </source>
</reference>
<dbReference type="GO" id="GO:0008428">
    <property type="term" value="F:ribonuclease inhibitor activity"/>
    <property type="evidence" value="ECO:0007669"/>
    <property type="project" value="InterPro"/>
</dbReference>
<dbReference type="EMBL" id="HBIO01002640">
    <property type="protein sequence ID" value="CAE0457017.1"/>
    <property type="molecule type" value="Transcribed_RNA"/>
</dbReference>
<protein>
    <recommendedName>
        <fullName evidence="9">4-hydroxy-4-methyl-2-oxoglutarate aldolase</fullName>
        <shortName evidence="9">HMG aldolase</shortName>
        <ecNumber evidence="9">4.1.1.112</ecNumber>
        <ecNumber evidence="9">4.1.3.17</ecNumber>
    </recommendedName>
    <alternativeName>
        <fullName evidence="9">Oxaloacetate decarboxylase</fullName>
    </alternativeName>
</protein>
<comment type="catalytic activity">
    <reaction evidence="7 9">
        <text>oxaloacetate + H(+) = pyruvate + CO2</text>
        <dbReference type="Rhea" id="RHEA:15641"/>
        <dbReference type="ChEBI" id="CHEBI:15361"/>
        <dbReference type="ChEBI" id="CHEBI:15378"/>
        <dbReference type="ChEBI" id="CHEBI:16452"/>
        <dbReference type="ChEBI" id="CHEBI:16526"/>
        <dbReference type="EC" id="4.1.1.112"/>
    </reaction>
</comment>
<dbReference type="Pfam" id="PF03737">
    <property type="entry name" value="RraA-like"/>
    <property type="match status" value="1"/>
</dbReference>
<evidence type="ECO:0000256" key="7">
    <source>
        <dbReference type="ARBA" id="ARBA00047973"/>
    </source>
</evidence>
<comment type="subunit">
    <text evidence="3 9">Homotrimer.</text>
</comment>
<gene>
    <name evidence="10" type="ORF">CDEB00056_LOCUS1858</name>
</gene>
<dbReference type="GO" id="GO:0047443">
    <property type="term" value="F:4-hydroxy-4-methyl-2-oxoglutarate aldolase activity"/>
    <property type="evidence" value="ECO:0007669"/>
    <property type="project" value="UniProtKB-EC"/>
</dbReference>
<keyword evidence="4 8" id="KW-0479">Metal-binding</keyword>
<dbReference type="GO" id="GO:0046872">
    <property type="term" value="F:metal ion binding"/>
    <property type="evidence" value="ECO:0007669"/>
    <property type="project" value="UniProtKB-KW"/>
</dbReference>